<dbReference type="Proteomes" id="UP000230607">
    <property type="component" value="Chromosome 1"/>
</dbReference>
<dbReference type="EMBL" id="LT841358">
    <property type="protein sequence ID" value="SMH72212.1"/>
    <property type="molecule type" value="Genomic_DNA"/>
</dbReference>
<accession>A0A2H1FHP6</accession>
<protein>
    <submittedName>
        <fullName evidence="1">Uncharacterized protein</fullName>
    </submittedName>
</protein>
<dbReference type="AlphaFoldDB" id="A0A2H1FHP6"/>
<organism evidence="1 2">
    <name type="scientific">Candidatus Nitrosotalea okcheonensis</name>
    <dbReference type="NCBI Taxonomy" id="1903276"/>
    <lineage>
        <taxon>Archaea</taxon>
        <taxon>Nitrososphaerota</taxon>
        <taxon>Nitrososphaeria</taxon>
        <taxon>Nitrosotaleales</taxon>
        <taxon>Nitrosotaleaceae</taxon>
        <taxon>Nitrosotalea</taxon>
    </lineage>
</organism>
<evidence type="ECO:0000313" key="1">
    <source>
        <dbReference type="EMBL" id="SMH72212.1"/>
    </source>
</evidence>
<sequence>MSHSTNTNKCKRFQSSSIIGAWVLKLNYSYVKDHDVDKNPNILKQYKMG</sequence>
<name>A0A2H1FHP6_9ARCH</name>
<dbReference type="RefSeq" id="WP_157928031.1">
    <property type="nucleotide sequence ID" value="NZ_LT841358.1"/>
</dbReference>
<proteinExistence type="predicted"/>
<keyword evidence="2" id="KW-1185">Reference proteome</keyword>
<gene>
    <name evidence="1" type="ORF">NCS_30052</name>
</gene>
<reference evidence="2" key="1">
    <citation type="submission" date="2017-03" db="EMBL/GenBank/DDBJ databases">
        <authorList>
            <person name="Herbold C."/>
        </authorList>
    </citation>
    <scope>NUCLEOTIDE SEQUENCE [LARGE SCALE GENOMIC DNA]</scope>
</reference>
<evidence type="ECO:0000313" key="2">
    <source>
        <dbReference type="Proteomes" id="UP000230607"/>
    </source>
</evidence>